<dbReference type="InterPro" id="IPR013655">
    <property type="entry name" value="PAS_fold_3"/>
</dbReference>
<feature type="domain" description="Histidine kinase" evidence="7">
    <location>
        <begin position="423"/>
        <end position="635"/>
    </location>
</feature>
<feature type="domain" description="PAS" evidence="8">
    <location>
        <begin position="265"/>
        <end position="309"/>
    </location>
</feature>
<keyword evidence="3" id="KW-0597">Phosphoprotein</keyword>
<reference evidence="10 11" key="1">
    <citation type="submission" date="2017-06" db="EMBL/GenBank/DDBJ databases">
        <authorList>
            <person name="Kim H.J."/>
            <person name="Triplett B.A."/>
        </authorList>
    </citation>
    <scope>NUCLEOTIDE SEQUENCE [LARGE SCALE GENOMIC DNA]</scope>
    <source>
        <strain evidence="10 11">DSM 19307</strain>
    </source>
</reference>
<dbReference type="Pfam" id="PF13188">
    <property type="entry name" value="PAS_8"/>
    <property type="match status" value="1"/>
</dbReference>
<evidence type="ECO:0000256" key="3">
    <source>
        <dbReference type="ARBA" id="ARBA00022553"/>
    </source>
</evidence>
<evidence type="ECO:0000313" key="10">
    <source>
        <dbReference type="EMBL" id="SNS86770.1"/>
    </source>
</evidence>
<dbReference type="Gene3D" id="3.30.565.10">
    <property type="entry name" value="Histidine kinase-like ATPase, C-terminal domain"/>
    <property type="match status" value="1"/>
</dbReference>
<dbReference type="InterPro" id="IPR036097">
    <property type="entry name" value="HisK_dim/P_sf"/>
</dbReference>
<sequence>MESPTDSFIGNHVLDRRIRTTLSNAKITLCELNLTTRIIHWSVDQSFHFFEFSKSYDGTFDGYFKLIHDDDKERVAKSLEHLNLDEYITLEHRVLWTDGTYHWLEGIGKYYQEDGMSLLIGTIQDITERKRLEIEREDWERRHKLVADAAGVIVYDYDIESGSIIWSGNVKHILSFSNEEMGDINRWGDLIHPDDRESTFKALEEAQSQLKTFEVYYRFRRKDGEYRNIYDKGTFLSDDGKAKRMLGMMSDVTELMLSRMALTQSENRFRSLMNNLNVGVALYDVNMVPVMHNKTAFTLLGMTESQFVGTAAMDNEWNVIDSDGDRMKPEDFPIPMCIKEKKAIKQVVMGVFRPITKDRVWLMVDAEPIYDHNKDLLHVICTYMDFSARKRMEEVLKEKNQQLTASTKEVERRNERLLEFAQIVSHNLRSPLSSIAGLSDLYFNSNEKDQDQAVSYIKDVCKKALETIDDLNKVLKVQQGDRIRSEKLRFEDCLSSVIELMKISLSEKNIVVDADFMQAPVIKYPPIFLENILLNLLSNSIKFCSKTEKPEVIIRTKKIKNTVILYFTDNGLGIDLSKHKEDIFSFGKTFHLNMDSKGVGLFLVKNQIRTMGDEIEVDSKVNEGTTFKIVFKNQYE</sequence>
<dbReference type="OrthoDB" id="890870at2"/>
<dbReference type="EC" id="2.7.13.3" evidence="2"/>
<evidence type="ECO:0000256" key="1">
    <source>
        <dbReference type="ARBA" id="ARBA00000085"/>
    </source>
</evidence>
<feature type="coiled-coil region" evidence="6">
    <location>
        <begin position="389"/>
        <end position="416"/>
    </location>
</feature>
<dbReference type="Pfam" id="PF02518">
    <property type="entry name" value="HATPase_c"/>
    <property type="match status" value="1"/>
</dbReference>
<dbReference type="InterPro" id="IPR000014">
    <property type="entry name" value="PAS"/>
</dbReference>
<feature type="domain" description="PAC" evidence="9">
    <location>
        <begin position="213"/>
        <end position="264"/>
    </location>
</feature>
<dbReference type="PROSITE" id="PS50113">
    <property type="entry name" value="PAC"/>
    <property type="match status" value="3"/>
</dbReference>
<dbReference type="CDD" id="cd00082">
    <property type="entry name" value="HisKA"/>
    <property type="match status" value="1"/>
</dbReference>
<dbReference type="InterPro" id="IPR001610">
    <property type="entry name" value="PAC"/>
</dbReference>
<dbReference type="PROSITE" id="PS50112">
    <property type="entry name" value="PAS"/>
    <property type="match status" value="2"/>
</dbReference>
<dbReference type="AlphaFoldDB" id="A0A239HZH1"/>
<evidence type="ECO:0000259" key="8">
    <source>
        <dbReference type="PROSITE" id="PS50112"/>
    </source>
</evidence>
<accession>A0A239HZH1</accession>
<comment type="catalytic activity">
    <reaction evidence="1">
        <text>ATP + protein L-histidine = ADP + protein N-phospho-L-histidine.</text>
        <dbReference type="EC" id="2.7.13.3"/>
    </reaction>
</comment>
<dbReference type="InterPro" id="IPR036890">
    <property type="entry name" value="HATPase_C_sf"/>
</dbReference>
<dbReference type="RefSeq" id="WP_089356312.1">
    <property type="nucleotide sequence ID" value="NZ_FZPD01000002.1"/>
</dbReference>
<dbReference type="NCBIfam" id="TIGR00229">
    <property type="entry name" value="sensory_box"/>
    <property type="match status" value="3"/>
</dbReference>
<dbReference type="PANTHER" id="PTHR43304">
    <property type="entry name" value="PHYTOCHROME-LIKE PROTEIN CPH1"/>
    <property type="match status" value="1"/>
</dbReference>
<feature type="domain" description="PAC" evidence="9">
    <location>
        <begin position="345"/>
        <end position="398"/>
    </location>
</feature>
<keyword evidence="4" id="KW-0808">Transferase</keyword>
<dbReference type="Gene3D" id="3.30.450.20">
    <property type="entry name" value="PAS domain"/>
    <property type="match status" value="3"/>
</dbReference>
<feature type="domain" description="PAC" evidence="9">
    <location>
        <begin position="88"/>
        <end position="138"/>
    </location>
</feature>
<dbReference type="SUPFAM" id="SSF47384">
    <property type="entry name" value="Homodimeric domain of signal transducing histidine kinase"/>
    <property type="match status" value="1"/>
</dbReference>
<dbReference type="GO" id="GO:0000155">
    <property type="term" value="F:phosphorelay sensor kinase activity"/>
    <property type="evidence" value="ECO:0007669"/>
    <property type="project" value="InterPro"/>
</dbReference>
<evidence type="ECO:0000256" key="4">
    <source>
        <dbReference type="ARBA" id="ARBA00022679"/>
    </source>
</evidence>
<keyword evidence="5" id="KW-0418">Kinase</keyword>
<evidence type="ECO:0000259" key="7">
    <source>
        <dbReference type="PROSITE" id="PS50109"/>
    </source>
</evidence>
<gene>
    <name evidence="10" type="ORF">SAMN05421640_1594</name>
</gene>
<dbReference type="InterPro" id="IPR005467">
    <property type="entry name" value="His_kinase_dom"/>
</dbReference>
<evidence type="ECO:0000256" key="5">
    <source>
        <dbReference type="ARBA" id="ARBA00022777"/>
    </source>
</evidence>
<evidence type="ECO:0000259" key="9">
    <source>
        <dbReference type="PROSITE" id="PS50113"/>
    </source>
</evidence>
<proteinExistence type="predicted"/>
<dbReference type="EMBL" id="FZPD01000002">
    <property type="protein sequence ID" value="SNS86770.1"/>
    <property type="molecule type" value="Genomic_DNA"/>
</dbReference>
<dbReference type="Pfam" id="PF08447">
    <property type="entry name" value="PAS_3"/>
    <property type="match status" value="2"/>
</dbReference>
<dbReference type="InterPro" id="IPR003594">
    <property type="entry name" value="HATPase_dom"/>
</dbReference>
<dbReference type="InterPro" id="IPR052162">
    <property type="entry name" value="Sensor_kinase/Photoreceptor"/>
</dbReference>
<evidence type="ECO:0000256" key="6">
    <source>
        <dbReference type="SAM" id="Coils"/>
    </source>
</evidence>
<organism evidence="10 11">
    <name type="scientific">Ekhidna lutea</name>
    <dbReference type="NCBI Taxonomy" id="447679"/>
    <lineage>
        <taxon>Bacteria</taxon>
        <taxon>Pseudomonadati</taxon>
        <taxon>Bacteroidota</taxon>
        <taxon>Cytophagia</taxon>
        <taxon>Cytophagales</taxon>
        <taxon>Reichenbachiellaceae</taxon>
        <taxon>Ekhidna</taxon>
    </lineage>
</organism>
<keyword evidence="6" id="KW-0175">Coiled coil</keyword>
<dbReference type="CDD" id="cd00130">
    <property type="entry name" value="PAS"/>
    <property type="match status" value="1"/>
</dbReference>
<dbReference type="SMART" id="SM00091">
    <property type="entry name" value="PAS"/>
    <property type="match status" value="3"/>
</dbReference>
<dbReference type="InterPro" id="IPR035965">
    <property type="entry name" value="PAS-like_dom_sf"/>
</dbReference>
<name>A0A239HZH1_EKHLU</name>
<keyword evidence="11" id="KW-1185">Reference proteome</keyword>
<dbReference type="SMART" id="SM00387">
    <property type="entry name" value="HATPase_c"/>
    <property type="match status" value="1"/>
</dbReference>
<dbReference type="PROSITE" id="PS50109">
    <property type="entry name" value="HIS_KIN"/>
    <property type="match status" value="1"/>
</dbReference>
<protein>
    <recommendedName>
        <fullName evidence="2">histidine kinase</fullName>
        <ecNumber evidence="2">2.7.13.3</ecNumber>
    </recommendedName>
</protein>
<dbReference type="SUPFAM" id="SSF55785">
    <property type="entry name" value="PYP-like sensor domain (PAS domain)"/>
    <property type="match status" value="3"/>
</dbReference>
<feature type="domain" description="PAS" evidence="8">
    <location>
        <begin position="139"/>
        <end position="210"/>
    </location>
</feature>
<dbReference type="PANTHER" id="PTHR43304:SF1">
    <property type="entry name" value="PAC DOMAIN-CONTAINING PROTEIN"/>
    <property type="match status" value="1"/>
</dbReference>
<evidence type="ECO:0000256" key="2">
    <source>
        <dbReference type="ARBA" id="ARBA00012438"/>
    </source>
</evidence>
<evidence type="ECO:0000313" key="11">
    <source>
        <dbReference type="Proteomes" id="UP000198393"/>
    </source>
</evidence>
<dbReference type="SUPFAM" id="SSF55874">
    <property type="entry name" value="ATPase domain of HSP90 chaperone/DNA topoisomerase II/histidine kinase"/>
    <property type="match status" value="1"/>
</dbReference>
<dbReference type="Gene3D" id="1.10.287.130">
    <property type="match status" value="1"/>
</dbReference>
<dbReference type="Gene3D" id="2.10.70.100">
    <property type="match status" value="1"/>
</dbReference>
<dbReference type="SMART" id="SM00086">
    <property type="entry name" value="PAC"/>
    <property type="match status" value="3"/>
</dbReference>
<dbReference type="Proteomes" id="UP000198393">
    <property type="component" value="Unassembled WGS sequence"/>
</dbReference>
<dbReference type="InterPro" id="IPR003661">
    <property type="entry name" value="HisK_dim/P_dom"/>
</dbReference>
<dbReference type="InterPro" id="IPR000700">
    <property type="entry name" value="PAS-assoc_C"/>
</dbReference>